<dbReference type="EMBL" id="LSSN01000355">
    <property type="protein sequence ID" value="OMJ24380.1"/>
    <property type="molecule type" value="Genomic_DNA"/>
</dbReference>
<feature type="compositionally biased region" description="Polar residues" evidence="1">
    <location>
        <begin position="66"/>
        <end position="119"/>
    </location>
</feature>
<feature type="compositionally biased region" description="Gly residues" evidence="1">
    <location>
        <begin position="594"/>
        <end position="609"/>
    </location>
</feature>
<accession>A0A1R1YBW8</accession>
<evidence type="ECO:0000313" key="4">
    <source>
        <dbReference type="Proteomes" id="UP000187283"/>
    </source>
</evidence>
<dbReference type="Proteomes" id="UP000187283">
    <property type="component" value="Unassembled WGS sequence"/>
</dbReference>
<name>A0A1R1YBW8_9FUNG</name>
<protein>
    <recommendedName>
        <fullName evidence="5">Carbohydrate-binding module family 19 domain-containing protein</fullName>
    </recommendedName>
</protein>
<dbReference type="OrthoDB" id="10655791at2759"/>
<feature type="compositionally biased region" description="Low complexity" evidence="1">
    <location>
        <begin position="343"/>
        <end position="397"/>
    </location>
</feature>
<dbReference type="AlphaFoldDB" id="A0A1R1YBW8"/>
<feature type="compositionally biased region" description="Polar residues" evidence="1">
    <location>
        <begin position="183"/>
        <end position="209"/>
    </location>
</feature>
<evidence type="ECO:0000256" key="2">
    <source>
        <dbReference type="SAM" id="SignalP"/>
    </source>
</evidence>
<feature type="region of interest" description="Disordered" evidence="1">
    <location>
        <begin position="469"/>
        <end position="539"/>
    </location>
</feature>
<proteinExistence type="predicted"/>
<feature type="region of interest" description="Disordered" evidence="1">
    <location>
        <begin position="165"/>
        <end position="241"/>
    </location>
</feature>
<organism evidence="3 4">
    <name type="scientific">Smittium culicis</name>
    <dbReference type="NCBI Taxonomy" id="133412"/>
    <lineage>
        <taxon>Eukaryota</taxon>
        <taxon>Fungi</taxon>
        <taxon>Fungi incertae sedis</taxon>
        <taxon>Zoopagomycota</taxon>
        <taxon>Kickxellomycotina</taxon>
        <taxon>Harpellomycetes</taxon>
        <taxon>Harpellales</taxon>
        <taxon>Legeriomycetaceae</taxon>
        <taxon>Smittium</taxon>
    </lineage>
</organism>
<gene>
    <name evidence="3" type="ORF">AYI70_g1627</name>
</gene>
<keyword evidence="4" id="KW-1185">Reference proteome</keyword>
<evidence type="ECO:0008006" key="5">
    <source>
        <dbReference type="Google" id="ProtNLM"/>
    </source>
</evidence>
<evidence type="ECO:0000313" key="3">
    <source>
        <dbReference type="EMBL" id="OMJ24380.1"/>
    </source>
</evidence>
<keyword evidence="2" id="KW-0732">Signal</keyword>
<feature type="compositionally biased region" description="Polar residues" evidence="1">
    <location>
        <begin position="687"/>
        <end position="705"/>
    </location>
</feature>
<feature type="region of interest" description="Disordered" evidence="1">
    <location>
        <begin position="339"/>
        <end position="422"/>
    </location>
</feature>
<feature type="region of interest" description="Disordered" evidence="1">
    <location>
        <begin position="37"/>
        <end position="129"/>
    </location>
</feature>
<feature type="compositionally biased region" description="Low complexity" evidence="1">
    <location>
        <begin position="513"/>
        <end position="527"/>
    </location>
</feature>
<evidence type="ECO:0000256" key="1">
    <source>
        <dbReference type="SAM" id="MobiDB-lite"/>
    </source>
</evidence>
<feature type="signal peptide" evidence="2">
    <location>
        <begin position="1"/>
        <end position="20"/>
    </location>
</feature>
<feature type="region of interest" description="Disordered" evidence="1">
    <location>
        <begin position="687"/>
        <end position="760"/>
    </location>
</feature>
<comment type="caution">
    <text evidence="3">The sequence shown here is derived from an EMBL/GenBank/DDBJ whole genome shotgun (WGS) entry which is preliminary data.</text>
</comment>
<feature type="compositionally biased region" description="Basic and acidic residues" evidence="1">
    <location>
        <begin position="170"/>
        <end position="179"/>
    </location>
</feature>
<feature type="region of interest" description="Disordered" evidence="1">
    <location>
        <begin position="566"/>
        <end position="609"/>
    </location>
</feature>
<feature type="chain" id="PRO_5012525971" description="Carbohydrate-binding module family 19 domain-containing protein" evidence="2">
    <location>
        <begin position="21"/>
        <end position="976"/>
    </location>
</feature>
<sequence>MKVSCLFGVLLATNCSFSAGYDDSASNLHKSIENVKSGNKIAGNGSSKLGDEYLGSEASRKDSGDASGNSEKTRAMNTGNSDLYSSTLSTAKIQSKSMSSDESVIRNQENLTNKDNSINRFDDDSGNDSDIYMDNENFDDDGFNEDSNENGFYQAESNYRKAINISGDTKGSDRYETNKRKGFSSSLAPKSENLKPNNFSLVGNGSGNIENREPRSKTNNKSWNVRKRSYTSSSDLNPGPSYISRYNDNSGMVGDNNFPGSSGPTTPNYTPGFYFGPDNGNNYPGFGVNPGFGVIPGFGVNPGLGGNNFPGFGNDNGFPQLNGGIIPFGFNDGGYPGPGFGNGLPLQPWSSLPGQPSGGLPLQPWSSLPGQPSGGLPLQPWSSLPGQPSGGLPLQPWSSLPGQPSGGLPLQHWGGLPGQPSGGLPLLPSGGLPAQPWGGLPVQPSGGLPGQPWSGLPVQPWGGFPVQPWGGNINPSDWNTPGSNGGSDGSTGYSDDGGNPNTINGWTPSGMQAAPGATPAPGGFPIPGTSPSQFPGIGQFPQPGVPILIDISPAQVPGMWPYPQTGAPSFPGQGVNPVGGPGGPNGRPTDNNGTGPGGNVGGSVGGGGDGDGGMGKYSYSFAPFSEVDKDNVLNTNKLINSERETNRQNGGGKLGEAILNQPISKDEGMRQVSDDKYLIDNEFSRVKSTNSVLNSDSSVIESSNIRPKLSDSKFSNSGAGSDGNDMSRSRSGSGSGRRLKKRSTSGSSSKPYGGYTSNEVSNLGSNSGGYTAAVTPNTGSVYNYGTTLNAGAGYSLGASAITGTGNYQYTPSYSSSYGGYAANGGTSGTGYSGSYAAPGTSSSYPAAPQANTYSEVPQASGYSEVPQTSGYSGGTSMSPAVINLQTYFMQQRSQQAQSAELVAMMTRLGASYFAAQKYTYLPAAGGACNAGQYACDPKVAMNFLQCDNGKYVAKPCSVGTVCVFKEETPSYVCGRP</sequence>
<reference evidence="3 4" key="1">
    <citation type="submission" date="2017-01" db="EMBL/GenBank/DDBJ databases">
        <authorList>
            <person name="Mah S.A."/>
            <person name="Swanson W.J."/>
            <person name="Moy G.W."/>
            <person name="Vacquier V.D."/>
        </authorList>
    </citation>
    <scope>NUCLEOTIDE SEQUENCE [LARGE SCALE GENOMIC DNA]</scope>
    <source>
        <strain evidence="3 4">GSMNP</strain>
    </source>
</reference>
<feature type="compositionally biased region" description="Polar residues" evidence="1">
    <location>
        <begin position="499"/>
        <end position="510"/>
    </location>
</feature>
<feature type="compositionally biased region" description="Low complexity" evidence="1">
    <location>
        <begin position="744"/>
        <end position="757"/>
    </location>
</feature>